<protein>
    <submittedName>
        <fullName evidence="1">Flagellin modification protein FlmC</fullName>
    </submittedName>
</protein>
<dbReference type="eggNOG" id="COG1861">
    <property type="taxonomic scope" value="Bacteria"/>
</dbReference>
<dbReference type="SUPFAM" id="SSF53448">
    <property type="entry name" value="Nucleotide-diphospho-sugar transferases"/>
    <property type="match status" value="1"/>
</dbReference>
<keyword evidence="1" id="KW-0969">Cilium</keyword>
<dbReference type="STRING" id="1386089.N865_11445"/>
<keyword evidence="1" id="KW-0282">Flagellum</keyword>
<dbReference type="InterPro" id="IPR036812">
    <property type="entry name" value="NAD(P)_OxRdtase_dom_sf"/>
</dbReference>
<dbReference type="Gene3D" id="3.90.550.10">
    <property type="entry name" value="Spore Coat Polysaccharide Biosynthesis Protein SpsA, Chain A"/>
    <property type="match status" value="1"/>
</dbReference>
<evidence type="ECO:0000313" key="1">
    <source>
        <dbReference type="EMBL" id="EWT01137.1"/>
    </source>
</evidence>
<dbReference type="RefSeq" id="WP_051510544.1">
    <property type="nucleotide sequence ID" value="NZ_AWSA01000027.1"/>
</dbReference>
<dbReference type="GO" id="GO:0005829">
    <property type="term" value="C:cytosol"/>
    <property type="evidence" value="ECO:0007669"/>
    <property type="project" value="TreeGrafter"/>
</dbReference>
<dbReference type="Pfam" id="PF02348">
    <property type="entry name" value="CTP_transf_3"/>
    <property type="match status" value="1"/>
</dbReference>
<dbReference type="Proteomes" id="UP000019489">
    <property type="component" value="Unassembled WGS sequence"/>
</dbReference>
<dbReference type="SUPFAM" id="SSF51430">
    <property type="entry name" value="NAD(P)-linked oxidoreductase"/>
    <property type="match status" value="1"/>
</dbReference>
<sequence length="454" mass="48844">MPAIRVVIQSRLNSSRLPGKAMLTIGGMPLIELVARRASRGTHQVVVATSEEQYDERIAAHLSSVGIPVVRGSLDDVLGRFVKATADLMPDDLVVRLTGDNPVADADLVDELVEATRASGHAYGRVDIEQVPEGIGAEVFTVADLRRAARTTTDPYDREHVTPWLRRTLGELLFVPKGTPGDVHAYRATVDTLGDYVRVADLFTDVEDPVAVTWVDLMHRLAGWVDAMGPRTASTTTRLGRLSRVVLSAREFDDGGRSEPAAHAESLRALIASAIDRGVTHIDVGRADNRAEDLLRATAEPALVKRFSVISRTGPLPEVPQGADAVAVEAAVERTFAALGRRSVDVLVFEGAADAVRGWERATAYREAGLIRSLGLVAHTLDDLRWALAAEGVDYVEVAAEAAEDTEVLPQLAAQGITLVTPFAEGRARAEWSTAVLVTSTDPDRLDEAIRAAQ</sequence>
<keyword evidence="1" id="KW-0966">Cell projection</keyword>
<dbReference type="PANTHER" id="PTHR42866:SF1">
    <property type="entry name" value="SPORE COAT POLYSACCHARIDE BIOSYNTHESIS PROTEIN SPSF"/>
    <property type="match status" value="1"/>
</dbReference>
<name>W9G774_9MICO</name>
<accession>W9G774</accession>
<dbReference type="OrthoDB" id="9801052at2"/>
<keyword evidence="2" id="KW-1185">Reference proteome</keyword>
<dbReference type="InterPro" id="IPR003329">
    <property type="entry name" value="Cytidylyl_trans"/>
</dbReference>
<gene>
    <name evidence="1" type="ORF">N865_11445</name>
</gene>
<reference evidence="1 2" key="1">
    <citation type="submission" date="2013-08" db="EMBL/GenBank/DDBJ databases">
        <title>Intrasporangium oryzae NRRL B-24470.</title>
        <authorList>
            <person name="Liu H."/>
            <person name="Wang G."/>
        </authorList>
    </citation>
    <scope>NUCLEOTIDE SEQUENCE [LARGE SCALE GENOMIC DNA]</scope>
    <source>
        <strain evidence="1 2">NRRL B-24470</strain>
    </source>
</reference>
<dbReference type="AlphaFoldDB" id="W9G774"/>
<comment type="caution">
    <text evidence="1">The sequence shown here is derived from an EMBL/GenBank/DDBJ whole genome shotgun (WGS) entry which is preliminary data.</text>
</comment>
<dbReference type="Gene3D" id="3.20.20.100">
    <property type="entry name" value="NADP-dependent oxidoreductase domain"/>
    <property type="match status" value="1"/>
</dbReference>
<dbReference type="EMBL" id="AWSA01000027">
    <property type="protein sequence ID" value="EWT01137.1"/>
    <property type="molecule type" value="Genomic_DNA"/>
</dbReference>
<evidence type="ECO:0000313" key="2">
    <source>
        <dbReference type="Proteomes" id="UP000019489"/>
    </source>
</evidence>
<dbReference type="InterPro" id="IPR029044">
    <property type="entry name" value="Nucleotide-diphossugar_trans"/>
</dbReference>
<organism evidence="1 2">
    <name type="scientific">Intrasporangium oryzae NRRL B-24470</name>
    <dbReference type="NCBI Taxonomy" id="1386089"/>
    <lineage>
        <taxon>Bacteria</taxon>
        <taxon>Bacillati</taxon>
        <taxon>Actinomycetota</taxon>
        <taxon>Actinomycetes</taxon>
        <taxon>Micrococcales</taxon>
        <taxon>Intrasporangiaceae</taxon>
        <taxon>Intrasporangium</taxon>
    </lineage>
</organism>
<proteinExistence type="predicted"/>
<dbReference type="PANTHER" id="PTHR42866">
    <property type="entry name" value="3-DEOXY-MANNO-OCTULOSONATE CYTIDYLYLTRANSFERASE"/>
    <property type="match status" value="1"/>
</dbReference>